<dbReference type="SMART" id="SM00822">
    <property type="entry name" value="PKS_KR"/>
    <property type="match status" value="1"/>
</dbReference>
<dbReference type="PANTHER" id="PTHR44196">
    <property type="entry name" value="DEHYDROGENASE/REDUCTASE SDR FAMILY MEMBER 7B"/>
    <property type="match status" value="1"/>
</dbReference>
<evidence type="ECO:0000256" key="1">
    <source>
        <dbReference type="ARBA" id="ARBA00006484"/>
    </source>
</evidence>
<dbReference type="InterPro" id="IPR036291">
    <property type="entry name" value="NAD(P)-bd_dom_sf"/>
</dbReference>
<keyword evidence="7" id="KW-1185">Reference proteome</keyword>
<dbReference type="InterPro" id="IPR020904">
    <property type="entry name" value="Sc_DH/Rdtase_CS"/>
</dbReference>
<evidence type="ECO:0000256" key="3">
    <source>
        <dbReference type="RuleBase" id="RU000363"/>
    </source>
</evidence>
<keyword evidence="2" id="KW-0560">Oxidoreductase</keyword>
<dbReference type="PRINTS" id="PR00080">
    <property type="entry name" value="SDRFAMILY"/>
</dbReference>
<proteinExistence type="inferred from homology"/>
<dbReference type="SUPFAM" id="SSF51735">
    <property type="entry name" value="NAD(P)-binding Rossmann-fold domains"/>
    <property type="match status" value="1"/>
</dbReference>
<dbReference type="InterPro" id="IPR002347">
    <property type="entry name" value="SDR_fam"/>
</dbReference>
<dbReference type="CDD" id="cd05233">
    <property type="entry name" value="SDR_c"/>
    <property type="match status" value="1"/>
</dbReference>
<dbReference type="Gene3D" id="3.40.50.720">
    <property type="entry name" value="NAD(P)-binding Rossmann-like Domain"/>
    <property type="match status" value="1"/>
</dbReference>
<evidence type="ECO:0000259" key="5">
    <source>
        <dbReference type="SMART" id="SM00822"/>
    </source>
</evidence>
<organism evidence="6 7">
    <name type="scientific">Rhodococcus olei</name>
    <dbReference type="NCBI Taxonomy" id="2161675"/>
    <lineage>
        <taxon>Bacteria</taxon>
        <taxon>Bacillati</taxon>
        <taxon>Actinomycetota</taxon>
        <taxon>Actinomycetes</taxon>
        <taxon>Mycobacteriales</taxon>
        <taxon>Nocardiaceae</taxon>
        <taxon>Rhodococcus</taxon>
    </lineage>
</organism>
<protein>
    <submittedName>
        <fullName evidence="6">SDR family NAD(P)-dependent oxidoreductase</fullName>
    </submittedName>
</protein>
<dbReference type="InterPro" id="IPR057326">
    <property type="entry name" value="KR_dom"/>
</dbReference>
<evidence type="ECO:0000313" key="7">
    <source>
        <dbReference type="Proteomes" id="UP001501183"/>
    </source>
</evidence>
<feature type="region of interest" description="Disordered" evidence="4">
    <location>
        <begin position="1"/>
        <end position="31"/>
    </location>
</feature>
<evidence type="ECO:0000313" key="6">
    <source>
        <dbReference type="EMBL" id="GAA4475100.1"/>
    </source>
</evidence>
<gene>
    <name evidence="6" type="ORF">GCM10023094_11980</name>
</gene>
<dbReference type="PROSITE" id="PS00061">
    <property type="entry name" value="ADH_SHORT"/>
    <property type="match status" value="1"/>
</dbReference>
<reference evidence="7" key="1">
    <citation type="journal article" date="2019" name="Int. J. Syst. Evol. Microbiol.">
        <title>The Global Catalogue of Microorganisms (GCM) 10K type strain sequencing project: providing services to taxonomists for standard genome sequencing and annotation.</title>
        <authorList>
            <consortium name="The Broad Institute Genomics Platform"/>
            <consortium name="The Broad Institute Genome Sequencing Center for Infectious Disease"/>
            <person name="Wu L."/>
            <person name="Ma J."/>
        </authorList>
    </citation>
    <scope>NUCLEOTIDE SEQUENCE [LARGE SCALE GENOMIC DNA]</scope>
    <source>
        <strain evidence="7">JCM 32206</strain>
    </source>
</reference>
<dbReference type="EMBL" id="BAABFB010000024">
    <property type="protein sequence ID" value="GAA4475100.1"/>
    <property type="molecule type" value="Genomic_DNA"/>
</dbReference>
<feature type="domain" description="Ketoreductase" evidence="5">
    <location>
        <begin position="51"/>
        <end position="241"/>
    </location>
</feature>
<sequence length="318" mass="33160">MFITSANGSYRASDRTRTRLPLTGKSPFRRAPPVPTVAGVTALDPRDLHGQTAVVTGAASGIGAAVARRAAALGMRVVLADRDESALQRTAEELRDTGATVLPVVCDVRDADAVERLAVTAVDEFGPVRLLVGNAGIESTGRLWEIAPDRFERVFGVNVAGVFHGIGAFVPHMLDTAVPGQEAIVVTVASIGSVTTMPAQGAYVSSKHAALALTECLALELAQAQAPIRVAAFLPGPVDTGIYTSADADGVAGDALRERMRDVLADRGVTPDQAAEALFAGLAAGDFWIFTDETRAAELLRARADRLQAAVSPVRTLG</sequence>
<accession>A0ABP8NYV7</accession>
<dbReference type="Pfam" id="PF00106">
    <property type="entry name" value="adh_short"/>
    <property type="match status" value="1"/>
</dbReference>
<name>A0ABP8NYV7_9NOCA</name>
<dbReference type="Proteomes" id="UP001501183">
    <property type="component" value="Unassembled WGS sequence"/>
</dbReference>
<evidence type="ECO:0000256" key="4">
    <source>
        <dbReference type="SAM" id="MobiDB-lite"/>
    </source>
</evidence>
<dbReference type="PRINTS" id="PR00081">
    <property type="entry name" value="GDHRDH"/>
</dbReference>
<feature type="compositionally biased region" description="Polar residues" evidence="4">
    <location>
        <begin position="1"/>
        <end position="10"/>
    </location>
</feature>
<comment type="caution">
    <text evidence="6">The sequence shown here is derived from an EMBL/GenBank/DDBJ whole genome shotgun (WGS) entry which is preliminary data.</text>
</comment>
<comment type="similarity">
    <text evidence="1 3">Belongs to the short-chain dehydrogenases/reductases (SDR) family.</text>
</comment>
<evidence type="ECO:0000256" key="2">
    <source>
        <dbReference type="ARBA" id="ARBA00023002"/>
    </source>
</evidence>
<dbReference type="PANTHER" id="PTHR44196:SF1">
    <property type="entry name" value="DEHYDROGENASE_REDUCTASE SDR FAMILY MEMBER 7B"/>
    <property type="match status" value="1"/>
</dbReference>